<evidence type="ECO:0000313" key="3">
    <source>
        <dbReference type="Proteomes" id="UP000299102"/>
    </source>
</evidence>
<comment type="caution">
    <text evidence="2">The sequence shown here is derived from an EMBL/GenBank/DDBJ whole genome shotgun (WGS) entry which is preliminary data.</text>
</comment>
<dbReference type="EMBL" id="BGZK01000005">
    <property type="protein sequence ID" value="GBP00307.1"/>
    <property type="molecule type" value="Genomic_DNA"/>
</dbReference>
<name>A0A4C1SG12_EUMVA</name>
<gene>
    <name evidence="2" type="ORF">EVAR_900_1</name>
</gene>
<feature type="compositionally biased region" description="Basic and acidic residues" evidence="1">
    <location>
        <begin position="32"/>
        <end position="45"/>
    </location>
</feature>
<evidence type="ECO:0000256" key="1">
    <source>
        <dbReference type="SAM" id="MobiDB-lite"/>
    </source>
</evidence>
<sequence length="148" mass="16454">MKDRCRNIDVGEWSGLQEVERQRVTGGGGRVRQGEGRGTVGEREREVRSVCEDSISHFSRASYYGFRMHTALRLNQATARQSASVLLKPTALTNVRDTNAIADGSPSLRLDRSPRRTNRSLGKFAIFTIENTASPQPTRVGRFVGAFE</sequence>
<protein>
    <submittedName>
        <fullName evidence="2">Uncharacterized protein</fullName>
    </submittedName>
</protein>
<organism evidence="2 3">
    <name type="scientific">Eumeta variegata</name>
    <name type="common">Bagworm moth</name>
    <name type="synonym">Eumeta japonica</name>
    <dbReference type="NCBI Taxonomy" id="151549"/>
    <lineage>
        <taxon>Eukaryota</taxon>
        <taxon>Metazoa</taxon>
        <taxon>Ecdysozoa</taxon>
        <taxon>Arthropoda</taxon>
        <taxon>Hexapoda</taxon>
        <taxon>Insecta</taxon>
        <taxon>Pterygota</taxon>
        <taxon>Neoptera</taxon>
        <taxon>Endopterygota</taxon>
        <taxon>Lepidoptera</taxon>
        <taxon>Glossata</taxon>
        <taxon>Ditrysia</taxon>
        <taxon>Tineoidea</taxon>
        <taxon>Psychidae</taxon>
        <taxon>Oiketicinae</taxon>
        <taxon>Eumeta</taxon>
    </lineage>
</organism>
<evidence type="ECO:0000313" key="2">
    <source>
        <dbReference type="EMBL" id="GBP00307.1"/>
    </source>
</evidence>
<dbReference type="AlphaFoldDB" id="A0A4C1SG12"/>
<feature type="region of interest" description="Disordered" evidence="1">
    <location>
        <begin position="24"/>
        <end position="45"/>
    </location>
</feature>
<proteinExistence type="predicted"/>
<accession>A0A4C1SG12</accession>
<reference evidence="2 3" key="1">
    <citation type="journal article" date="2019" name="Commun. Biol.">
        <title>The bagworm genome reveals a unique fibroin gene that provides high tensile strength.</title>
        <authorList>
            <person name="Kono N."/>
            <person name="Nakamura H."/>
            <person name="Ohtoshi R."/>
            <person name="Tomita M."/>
            <person name="Numata K."/>
            <person name="Arakawa K."/>
        </authorList>
    </citation>
    <scope>NUCLEOTIDE SEQUENCE [LARGE SCALE GENOMIC DNA]</scope>
</reference>
<keyword evidence="3" id="KW-1185">Reference proteome</keyword>
<dbReference type="Proteomes" id="UP000299102">
    <property type="component" value="Unassembled WGS sequence"/>
</dbReference>